<dbReference type="EMBL" id="FOPM01000007">
    <property type="protein sequence ID" value="SFG65727.1"/>
    <property type="molecule type" value="Genomic_DNA"/>
</dbReference>
<accession>A0A1I2TQR9</accession>
<name>A0A1I2TQR9_9HYPH</name>
<organism evidence="1 2">
    <name type="scientific">Methylobacterium gossipiicola</name>
    <dbReference type="NCBI Taxonomy" id="582675"/>
    <lineage>
        <taxon>Bacteria</taxon>
        <taxon>Pseudomonadati</taxon>
        <taxon>Pseudomonadota</taxon>
        <taxon>Alphaproteobacteria</taxon>
        <taxon>Hyphomicrobiales</taxon>
        <taxon>Methylobacteriaceae</taxon>
        <taxon>Methylobacterium</taxon>
    </lineage>
</organism>
<sequence length="142" mass="16090">MVAYSFKKRFGPPILVGTKAQTIRANRKRHARPGEQLQLYTGMRTKHCALLGRTPCLSVMPVRLCFSERAATELFEVGGELLDPARMDAFAREDGFESVEDMARFWWAEHPPEEGDRIAFEGVLIRWKPLRPTNELDTAGVA</sequence>
<dbReference type="AlphaFoldDB" id="A0A1I2TQR9"/>
<proteinExistence type="predicted"/>
<protein>
    <recommendedName>
        <fullName evidence="3">ASCH domain-containing protein</fullName>
    </recommendedName>
</protein>
<dbReference type="OrthoDB" id="200334at2"/>
<gene>
    <name evidence="1" type="ORF">SAMN05192565_107195</name>
</gene>
<reference evidence="2" key="1">
    <citation type="submission" date="2016-10" db="EMBL/GenBank/DDBJ databases">
        <authorList>
            <person name="Varghese N."/>
            <person name="Submissions S."/>
        </authorList>
    </citation>
    <scope>NUCLEOTIDE SEQUENCE [LARGE SCALE GENOMIC DNA]</scope>
    <source>
        <strain evidence="2">Gh-105</strain>
    </source>
</reference>
<evidence type="ECO:0000313" key="2">
    <source>
        <dbReference type="Proteomes" id="UP000199229"/>
    </source>
</evidence>
<evidence type="ECO:0008006" key="3">
    <source>
        <dbReference type="Google" id="ProtNLM"/>
    </source>
</evidence>
<dbReference type="STRING" id="582675.SAMN05192565_107195"/>
<dbReference type="RefSeq" id="WP_091970814.1">
    <property type="nucleotide sequence ID" value="NZ_FOPM01000007.1"/>
</dbReference>
<evidence type="ECO:0000313" key="1">
    <source>
        <dbReference type="EMBL" id="SFG65727.1"/>
    </source>
</evidence>
<keyword evidence="2" id="KW-1185">Reference proteome</keyword>
<dbReference type="Proteomes" id="UP000199229">
    <property type="component" value="Unassembled WGS sequence"/>
</dbReference>